<dbReference type="Proteomes" id="UP000291469">
    <property type="component" value="Chromosome"/>
</dbReference>
<sequence length="98" mass="10824">MPTYEYRCGHCGPFELQRAMGEAPQHHDCPGCHTPVRRAISAPHVNRFPEALAREITRAERSQDEPEVVTSLPPPTGRRASTGGSNVPPRPVPPPPRR</sequence>
<dbReference type="OrthoDB" id="9792898at2"/>
<feature type="compositionally biased region" description="Basic and acidic residues" evidence="1">
    <location>
        <begin position="53"/>
        <end position="64"/>
    </location>
</feature>
<reference evidence="3 4" key="1">
    <citation type="submission" date="2019-01" db="EMBL/GenBank/DDBJ databases">
        <title>Egibacter rhizosphaerae EGI 80759T.</title>
        <authorList>
            <person name="Chen D.-D."/>
            <person name="Tian Y."/>
            <person name="Jiao J.-Y."/>
            <person name="Zhang X.-T."/>
            <person name="Zhang Y.-G."/>
            <person name="Zhang Y."/>
            <person name="Xiao M."/>
            <person name="Shu W.-S."/>
            <person name="Li W.-J."/>
        </authorList>
    </citation>
    <scope>NUCLEOTIDE SEQUENCE [LARGE SCALE GENOMIC DNA]</scope>
    <source>
        <strain evidence="3 4">EGI 80759</strain>
    </source>
</reference>
<evidence type="ECO:0000313" key="3">
    <source>
        <dbReference type="EMBL" id="QBI21599.1"/>
    </source>
</evidence>
<dbReference type="AlphaFoldDB" id="A0A411YK55"/>
<proteinExistence type="predicted"/>
<keyword evidence="4" id="KW-1185">Reference proteome</keyword>
<dbReference type="NCBIfam" id="TIGR02605">
    <property type="entry name" value="CxxC_CxxC_SSSS"/>
    <property type="match status" value="1"/>
</dbReference>
<dbReference type="InterPro" id="IPR013429">
    <property type="entry name" value="Regulatory_FmdB_Zinc_ribbon"/>
</dbReference>
<name>A0A411YK55_9ACTN</name>
<protein>
    <submittedName>
        <fullName evidence="3">Zinc ribbon domain-containing protein</fullName>
    </submittedName>
</protein>
<feature type="region of interest" description="Disordered" evidence="1">
    <location>
        <begin position="53"/>
        <end position="98"/>
    </location>
</feature>
<evidence type="ECO:0000313" key="4">
    <source>
        <dbReference type="Proteomes" id="UP000291469"/>
    </source>
</evidence>
<feature type="compositionally biased region" description="Pro residues" evidence="1">
    <location>
        <begin position="88"/>
        <end position="98"/>
    </location>
</feature>
<organism evidence="3 4">
    <name type="scientific">Egibacter rhizosphaerae</name>
    <dbReference type="NCBI Taxonomy" id="1670831"/>
    <lineage>
        <taxon>Bacteria</taxon>
        <taxon>Bacillati</taxon>
        <taxon>Actinomycetota</taxon>
        <taxon>Nitriliruptoria</taxon>
        <taxon>Egibacterales</taxon>
        <taxon>Egibacteraceae</taxon>
        <taxon>Egibacter</taxon>
    </lineage>
</organism>
<dbReference type="SMART" id="SM00834">
    <property type="entry name" value="CxxC_CXXC_SSSS"/>
    <property type="match status" value="1"/>
</dbReference>
<dbReference type="KEGG" id="erz:ER308_19875"/>
<accession>A0A411YK55</accession>
<gene>
    <name evidence="3" type="ORF">ER308_19875</name>
</gene>
<dbReference type="EMBL" id="CP036402">
    <property type="protein sequence ID" value="QBI21599.1"/>
    <property type="molecule type" value="Genomic_DNA"/>
</dbReference>
<dbReference type="Pfam" id="PF09723">
    <property type="entry name" value="Zn_ribbon_8"/>
    <property type="match status" value="1"/>
</dbReference>
<feature type="domain" description="Putative regulatory protein FmdB zinc ribbon" evidence="2">
    <location>
        <begin position="1"/>
        <end position="41"/>
    </location>
</feature>
<evidence type="ECO:0000256" key="1">
    <source>
        <dbReference type="SAM" id="MobiDB-lite"/>
    </source>
</evidence>
<dbReference type="RefSeq" id="WP_131156591.1">
    <property type="nucleotide sequence ID" value="NZ_CP036402.1"/>
</dbReference>
<evidence type="ECO:0000259" key="2">
    <source>
        <dbReference type="SMART" id="SM00834"/>
    </source>
</evidence>